<dbReference type="InterPro" id="IPR001347">
    <property type="entry name" value="SIS_dom"/>
</dbReference>
<dbReference type="EMBL" id="CP040058">
    <property type="protein sequence ID" value="QCP36892.1"/>
    <property type="molecule type" value="Genomic_DNA"/>
</dbReference>
<protein>
    <submittedName>
        <fullName evidence="3">Putative glucosamine-fructose-6-phosphate aminotransferase</fullName>
    </submittedName>
</protein>
<dbReference type="GO" id="GO:0006487">
    <property type="term" value="P:protein N-linked glycosylation"/>
    <property type="evidence" value="ECO:0007669"/>
    <property type="project" value="TreeGrafter"/>
</dbReference>
<dbReference type="GO" id="GO:0006002">
    <property type="term" value="P:fructose 6-phosphate metabolic process"/>
    <property type="evidence" value="ECO:0007669"/>
    <property type="project" value="TreeGrafter"/>
</dbReference>
<feature type="domain" description="SIS" evidence="2">
    <location>
        <begin position="30"/>
        <end position="175"/>
    </location>
</feature>
<dbReference type="InterPro" id="IPR046348">
    <property type="entry name" value="SIS_dom_sf"/>
</dbReference>
<evidence type="ECO:0000313" key="4">
    <source>
        <dbReference type="Proteomes" id="UP000298653"/>
    </source>
</evidence>
<dbReference type="Proteomes" id="UP000298653">
    <property type="component" value="Chromosome"/>
</dbReference>
<keyword evidence="1" id="KW-0677">Repeat</keyword>
<evidence type="ECO:0000259" key="2">
    <source>
        <dbReference type="PROSITE" id="PS51464"/>
    </source>
</evidence>
<name>A0A4P8IG28_9FIRM</name>
<keyword evidence="3" id="KW-0808">Transferase</keyword>
<dbReference type="KEGG" id="arf:AR1Y2_3438"/>
<dbReference type="Gene3D" id="3.40.50.10490">
    <property type="entry name" value="Glucose-6-phosphate isomerase like protein, domain 1"/>
    <property type="match status" value="2"/>
</dbReference>
<dbReference type="SUPFAM" id="SSF53697">
    <property type="entry name" value="SIS domain"/>
    <property type="match status" value="1"/>
</dbReference>
<dbReference type="InterPro" id="IPR035466">
    <property type="entry name" value="GlmS/AgaS_SIS"/>
</dbReference>
<dbReference type="RefSeq" id="WP_243118797.1">
    <property type="nucleotide sequence ID" value="NZ_CP040058.1"/>
</dbReference>
<dbReference type="PROSITE" id="PS51464">
    <property type="entry name" value="SIS"/>
    <property type="match status" value="1"/>
</dbReference>
<organism evidence="3 4">
    <name type="scientific">Anaerostipes rhamnosivorans</name>
    <dbReference type="NCBI Taxonomy" id="1229621"/>
    <lineage>
        <taxon>Bacteria</taxon>
        <taxon>Bacillati</taxon>
        <taxon>Bacillota</taxon>
        <taxon>Clostridia</taxon>
        <taxon>Lachnospirales</taxon>
        <taxon>Lachnospiraceae</taxon>
        <taxon>Anaerostipes</taxon>
    </lineage>
</organism>
<dbReference type="CDD" id="cd05008">
    <property type="entry name" value="SIS_GlmS_GlmD_1"/>
    <property type="match status" value="1"/>
</dbReference>
<dbReference type="GO" id="GO:0006047">
    <property type="term" value="P:UDP-N-acetylglucosamine metabolic process"/>
    <property type="evidence" value="ECO:0007669"/>
    <property type="project" value="TreeGrafter"/>
</dbReference>
<dbReference type="Pfam" id="PF01380">
    <property type="entry name" value="SIS"/>
    <property type="match status" value="2"/>
</dbReference>
<proteinExistence type="predicted"/>
<dbReference type="InterPro" id="IPR035490">
    <property type="entry name" value="GlmS/FrlB_SIS"/>
</dbReference>
<dbReference type="PANTHER" id="PTHR10937">
    <property type="entry name" value="GLUCOSAMINE--FRUCTOSE-6-PHOSPHATE AMINOTRANSFERASE, ISOMERIZING"/>
    <property type="match status" value="1"/>
</dbReference>
<dbReference type="AlphaFoldDB" id="A0A4P8IG28"/>
<sequence length="357" mass="40874">MGKRMEDYIQETSSVMVRNIEQRKELTKDLIEWLEKEGIRQGKTLVIVASGSSYNAAFSALAFMKRYMKNPVRLMTPFTFTYYEEPQENNIYLFISQSGSSTNVVKAIEKYQKEGHRTMAVLGKAKSAVAELSDCFVEYGAGEERVGYVTKGMSTLTCFLMLVSLELSLGELDKEVYEKAIRELKKACKEHKRIYLKAKEFCIENKEQLLSMKHAFFIGCGANMGTVKEGSLKLSEMVHIPTASFEAEEFIHGPDLQLTPEYTLFFVSAGDRAGKRTEEICCAAREITNKTFLVKADFKKEDRMDETVSPLYLTAFFQYLAYWTAKSRNITTEHPLYAKYEEKIHCKTGDYEEDLPF</sequence>
<evidence type="ECO:0000313" key="3">
    <source>
        <dbReference type="EMBL" id="QCP36892.1"/>
    </source>
</evidence>
<keyword evidence="4" id="KW-1185">Reference proteome</keyword>
<dbReference type="GO" id="GO:0004360">
    <property type="term" value="F:glutamine-fructose-6-phosphate transaminase (isomerizing) activity"/>
    <property type="evidence" value="ECO:0007669"/>
    <property type="project" value="TreeGrafter"/>
</dbReference>
<dbReference type="CDD" id="cd05009">
    <property type="entry name" value="SIS_GlmS_GlmD_2"/>
    <property type="match status" value="1"/>
</dbReference>
<dbReference type="GO" id="GO:0097367">
    <property type="term" value="F:carbohydrate derivative binding"/>
    <property type="evidence" value="ECO:0007669"/>
    <property type="project" value="InterPro"/>
</dbReference>
<gene>
    <name evidence="3" type="ORF">AR1Y2_3438</name>
</gene>
<evidence type="ECO:0000256" key="1">
    <source>
        <dbReference type="ARBA" id="ARBA00022737"/>
    </source>
</evidence>
<keyword evidence="3" id="KW-0032">Aminotransferase</keyword>
<reference evidence="3 4" key="1">
    <citation type="submission" date="2019-05" db="EMBL/GenBank/DDBJ databases">
        <title>Complete genome sequencing of Anaerostipes rhamnosivorans.</title>
        <authorList>
            <person name="Bui T.P.N."/>
            <person name="de Vos W.M."/>
        </authorList>
    </citation>
    <scope>NUCLEOTIDE SEQUENCE [LARGE SCALE GENOMIC DNA]</scope>
    <source>
        <strain evidence="3 4">1y2</strain>
    </source>
</reference>
<dbReference type="PANTHER" id="PTHR10937:SF17">
    <property type="entry name" value="GLUCOSAMINE-FRUCTOSE-6-PHOSPHATE AMINOTRANSFERASE"/>
    <property type="match status" value="1"/>
</dbReference>
<accession>A0A4P8IG28</accession>